<dbReference type="EMBL" id="FTNR01000002">
    <property type="protein sequence ID" value="SIR71488.1"/>
    <property type="molecule type" value="Genomic_DNA"/>
</dbReference>
<evidence type="ECO:0000313" key="3">
    <source>
        <dbReference type="Proteomes" id="UP000185936"/>
    </source>
</evidence>
<keyword evidence="3" id="KW-1185">Reference proteome</keyword>
<sequence>MTVPVDSEEYNDMLLKYKDGEITEAEAREFFGENFEKAAGAAVAMRHIDESDEALNELSEMYFDDDGETVAQVVSIARALESNKENGYSPDELAELLDQACDDMRLTSQQFAVAEDISDANTAPDKVDATSTEDISTPDDDILTD</sequence>
<evidence type="ECO:0000313" key="2">
    <source>
        <dbReference type="EMBL" id="SIR71488.1"/>
    </source>
</evidence>
<gene>
    <name evidence="2" type="ORF">SAMN05421752_10214</name>
</gene>
<accession>A0A1N7D6R2</accession>
<evidence type="ECO:0000256" key="1">
    <source>
        <dbReference type="SAM" id="MobiDB-lite"/>
    </source>
</evidence>
<reference evidence="3" key="1">
    <citation type="submission" date="2017-01" db="EMBL/GenBank/DDBJ databases">
        <authorList>
            <person name="Varghese N."/>
            <person name="Submissions S."/>
        </authorList>
    </citation>
    <scope>NUCLEOTIDE SEQUENCE [LARGE SCALE GENOMIC DNA]</scope>
    <source>
        <strain evidence="3">type strain: HArc-</strain>
    </source>
</reference>
<dbReference type="AlphaFoldDB" id="A0A1N7D6R2"/>
<name>A0A1N7D6R2_9EURY</name>
<proteinExistence type="predicted"/>
<organism evidence="2 3">
    <name type="scientific">Natronorubrum thiooxidans</name>
    <dbReference type="NCBI Taxonomy" id="308853"/>
    <lineage>
        <taxon>Archaea</taxon>
        <taxon>Methanobacteriati</taxon>
        <taxon>Methanobacteriota</taxon>
        <taxon>Stenosarchaea group</taxon>
        <taxon>Halobacteria</taxon>
        <taxon>Halobacteriales</taxon>
        <taxon>Natrialbaceae</taxon>
        <taxon>Natronorubrum</taxon>
    </lineage>
</organism>
<feature type="region of interest" description="Disordered" evidence="1">
    <location>
        <begin position="115"/>
        <end position="145"/>
    </location>
</feature>
<feature type="compositionally biased region" description="Acidic residues" evidence="1">
    <location>
        <begin position="136"/>
        <end position="145"/>
    </location>
</feature>
<dbReference type="RefSeq" id="WP_076607737.1">
    <property type="nucleotide sequence ID" value="NZ_FTNR01000002.1"/>
</dbReference>
<dbReference type="Proteomes" id="UP000185936">
    <property type="component" value="Unassembled WGS sequence"/>
</dbReference>
<protein>
    <submittedName>
        <fullName evidence="2">Uncharacterized protein</fullName>
    </submittedName>
</protein>